<dbReference type="EMBL" id="UYWW01011201">
    <property type="protein sequence ID" value="VDM18484.1"/>
    <property type="molecule type" value="Genomic_DNA"/>
</dbReference>
<accession>A0A3P7EPR5</accession>
<dbReference type="Proteomes" id="UP000270924">
    <property type="component" value="Unassembled WGS sequence"/>
</dbReference>
<protein>
    <submittedName>
        <fullName evidence="1">Uncharacterized protein</fullName>
    </submittedName>
</protein>
<reference evidence="1 2" key="1">
    <citation type="submission" date="2018-11" db="EMBL/GenBank/DDBJ databases">
        <authorList>
            <consortium name="Pathogen Informatics"/>
        </authorList>
    </citation>
    <scope>NUCLEOTIDE SEQUENCE [LARGE SCALE GENOMIC DNA]</scope>
</reference>
<dbReference type="AlphaFoldDB" id="A0A3P7EPR5"/>
<dbReference type="InParanoid" id="A0A3P7EPR5"/>
<evidence type="ECO:0000313" key="2">
    <source>
        <dbReference type="Proteomes" id="UP000270924"/>
    </source>
</evidence>
<dbReference type="OrthoDB" id="10037267at2759"/>
<evidence type="ECO:0000313" key="1">
    <source>
        <dbReference type="EMBL" id="VDM18484.1"/>
    </source>
</evidence>
<gene>
    <name evidence="1" type="ORF">WBA_LOCUS10124</name>
</gene>
<sequence>MITSLKSQIFVNKIRKRGCDSRKWLTETEKKEIAEMTQDFFKYCNIIHSLKIEKKKTDLDGIEGLFLFFDV</sequence>
<organism evidence="1 2">
    <name type="scientific">Wuchereria bancrofti</name>
    <dbReference type="NCBI Taxonomy" id="6293"/>
    <lineage>
        <taxon>Eukaryota</taxon>
        <taxon>Metazoa</taxon>
        <taxon>Ecdysozoa</taxon>
        <taxon>Nematoda</taxon>
        <taxon>Chromadorea</taxon>
        <taxon>Rhabditida</taxon>
        <taxon>Spirurina</taxon>
        <taxon>Spiruromorpha</taxon>
        <taxon>Filarioidea</taxon>
        <taxon>Onchocercidae</taxon>
        <taxon>Wuchereria</taxon>
    </lineage>
</organism>
<name>A0A3P7EPR5_WUCBA</name>
<keyword evidence="2" id="KW-1185">Reference proteome</keyword>
<proteinExistence type="predicted"/>